<name>A0A0A9BTK2_ARUDO</name>
<organism evidence="1">
    <name type="scientific">Arundo donax</name>
    <name type="common">Giant reed</name>
    <name type="synonym">Donax arundinaceus</name>
    <dbReference type="NCBI Taxonomy" id="35708"/>
    <lineage>
        <taxon>Eukaryota</taxon>
        <taxon>Viridiplantae</taxon>
        <taxon>Streptophyta</taxon>
        <taxon>Embryophyta</taxon>
        <taxon>Tracheophyta</taxon>
        <taxon>Spermatophyta</taxon>
        <taxon>Magnoliopsida</taxon>
        <taxon>Liliopsida</taxon>
        <taxon>Poales</taxon>
        <taxon>Poaceae</taxon>
        <taxon>PACMAD clade</taxon>
        <taxon>Arundinoideae</taxon>
        <taxon>Arundineae</taxon>
        <taxon>Arundo</taxon>
    </lineage>
</organism>
<dbReference type="AlphaFoldDB" id="A0A0A9BTK2"/>
<sequence>MKQKNIIIQLLLECCRLVKSQLHYIINNKIASPVFTY</sequence>
<protein>
    <submittedName>
        <fullName evidence="1">Uncharacterized protein</fullName>
    </submittedName>
</protein>
<proteinExistence type="predicted"/>
<reference evidence="1" key="1">
    <citation type="submission" date="2014-09" db="EMBL/GenBank/DDBJ databases">
        <authorList>
            <person name="Magalhaes I.L.F."/>
            <person name="Oliveira U."/>
            <person name="Santos F.R."/>
            <person name="Vidigal T.H.D.A."/>
            <person name="Brescovit A.D."/>
            <person name="Santos A.J."/>
        </authorList>
    </citation>
    <scope>NUCLEOTIDE SEQUENCE</scope>
    <source>
        <tissue evidence="1">Shoot tissue taken approximately 20 cm above the soil surface</tissue>
    </source>
</reference>
<reference evidence="1" key="2">
    <citation type="journal article" date="2015" name="Data Brief">
        <title>Shoot transcriptome of the giant reed, Arundo donax.</title>
        <authorList>
            <person name="Barrero R.A."/>
            <person name="Guerrero F.D."/>
            <person name="Moolhuijzen P."/>
            <person name="Goolsby J.A."/>
            <person name="Tidwell J."/>
            <person name="Bellgard S.E."/>
            <person name="Bellgard M.I."/>
        </authorList>
    </citation>
    <scope>NUCLEOTIDE SEQUENCE</scope>
    <source>
        <tissue evidence="1">Shoot tissue taken approximately 20 cm above the soil surface</tissue>
    </source>
</reference>
<evidence type="ECO:0000313" key="1">
    <source>
        <dbReference type="EMBL" id="JAD65533.1"/>
    </source>
</evidence>
<dbReference type="EMBL" id="GBRH01232362">
    <property type="protein sequence ID" value="JAD65533.1"/>
    <property type="molecule type" value="Transcribed_RNA"/>
</dbReference>
<accession>A0A0A9BTK2</accession>